<dbReference type="Gene3D" id="3.40.50.720">
    <property type="entry name" value="NAD(P)-binding Rossmann-like Domain"/>
    <property type="match status" value="1"/>
</dbReference>
<accession>A0A9P5YAH0</accession>
<organism evidence="2 3">
    <name type="scientific">Collybia nuda</name>
    <dbReference type="NCBI Taxonomy" id="64659"/>
    <lineage>
        <taxon>Eukaryota</taxon>
        <taxon>Fungi</taxon>
        <taxon>Dikarya</taxon>
        <taxon>Basidiomycota</taxon>
        <taxon>Agaricomycotina</taxon>
        <taxon>Agaricomycetes</taxon>
        <taxon>Agaricomycetidae</taxon>
        <taxon>Agaricales</taxon>
        <taxon>Tricholomatineae</taxon>
        <taxon>Clitocybaceae</taxon>
        <taxon>Collybia</taxon>
    </lineage>
</organism>
<dbReference type="EMBL" id="MU150241">
    <property type="protein sequence ID" value="KAF9466577.1"/>
    <property type="molecule type" value="Genomic_DNA"/>
</dbReference>
<dbReference type="InterPro" id="IPR036291">
    <property type="entry name" value="NAD(P)-bd_dom_sf"/>
</dbReference>
<evidence type="ECO:0000313" key="2">
    <source>
        <dbReference type="EMBL" id="KAF9466577.1"/>
    </source>
</evidence>
<name>A0A9P5YAH0_9AGAR</name>
<dbReference type="PANTHER" id="PTHR48079">
    <property type="entry name" value="PROTEIN YEEZ"/>
    <property type="match status" value="1"/>
</dbReference>
<dbReference type="AlphaFoldDB" id="A0A9P5YAH0"/>
<dbReference type="Pfam" id="PF01370">
    <property type="entry name" value="Epimerase"/>
    <property type="match status" value="1"/>
</dbReference>
<evidence type="ECO:0000313" key="3">
    <source>
        <dbReference type="Proteomes" id="UP000807353"/>
    </source>
</evidence>
<dbReference type="InterPro" id="IPR001509">
    <property type="entry name" value="Epimerase_deHydtase"/>
</dbReference>
<reference evidence="2" key="1">
    <citation type="submission" date="2020-11" db="EMBL/GenBank/DDBJ databases">
        <authorList>
            <consortium name="DOE Joint Genome Institute"/>
            <person name="Ahrendt S."/>
            <person name="Riley R."/>
            <person name="Andreopoulos W."/>
            <person name="Labutti K."/>
            <person name="Pangilinan J."/>
            <person name="Ruiz-Duenas F.J."/>
            <person name="Barrasa J.M."/>
            <person name="Sanchez-Garcia M."/>
            <person name="Camarero S."/>
            <person name="Miyauchi S."/>
            <person name="Serrano A."/>
            <person name="Linde D."/>
            <person name="Babiker R."/>
            <person name="Drula E."/>
            <person name="Ayuso-Fernandez I."/>
            <person name="Pacheco R."/>
            <person name="Padilla G."/>
            <person name="Ferreira P."/>
            <person name="Barriuso J."/>
            <person name="Kellner H."/>
            <person name="Castanera R."/>
            <person name="Alfaro M."/>
            <person name="Ramirez L."/>
            <person name="Pisabarro A.G."/>
            <person name="Kuo A."/>
            <person name="Tritt A."/>
            <person name="Lipzen A."/>
            <person name="He G."/>
            <person name="Yan M."/>
            <person name="Ng V."/>
            <person name="Cullen D."/>
            <person name="Martin F."/>
            <person name="Rosso M.-N."/>
            <person name="Henrissat B."/>
            <person name="Hibbett D."/>
            <person name="Martinez A.T."/>
            <person name="Grigoriev I.V."/>
        </authorList>
    </citation>
    <scope>NUCLEOTIDE SEQUENCE</scope>
    <source>
        <strain evidence="2">CBS 247.69</strain>
    </source>
</reference>
<dbReference type="GO" id="GO:0005737">
    <property type="term" value="C:cytoplasm"/>
    <property type="evidence" value="ECO:0007669"/>
    <property type="project" value="TreeGrafter"/>
</dbReference>
<evidence type="ECO:0000259" key="1">
    <source>
        <dbReference type="Pfam" id="PF01370"/>
    </source>
</evidence>
<dbReference type="GO" id="GO:0004029">
    <property type="term" value="F:aldehyde dehydrogenase (NAD+) activity"/>
    <property type="evidence" value="ECO:0007669"/>
    <property type="project" value="TreeGrafter"/>
</dbReference>
<proteinExistence type="predicted"/>
<dbReference type="Proteomes" id="UP000807353">
    <property type="component" value="Unassembled WGS sequence"/>
</dbReference>
<dbReference type="OrthoDB" id="10262413at2759"/>
<keyword evidence="3" id="KW-1185">Reference proteome</keyword>
<dbReference type="InterPro" id="IPR051783">
    <property type="entry name" value="NAD(P)-dependent_oxidoreduct"/>
</dbReference>
<feature type="domain" description="NAD-dependent epimerase/dehydratase" evidence="1">
    <location>
        <begin position="8"/>
        <end position="237"/>
    </location>
</feature>
<dbReference type="PANTHER" id="PTHR48079:SF6">
    <property type="entry name" value="NAD(P)-BINDING DOMAIN-CONTAINING PROTEIN-RELATED"/>
    <property type="match status" value="1"/>
</dbReference>
<dbReference type="SUPFAM" id="SSF51735">
    <property type="entry name" value="NAD(P)-binding Rossmann-fold domains"/>
    <property type="match status" value="1"/>
</dbReference>
<protein>
    <recommendedName>
        <fullName evidence="1">NAD-dependent epimerase/dehydratase domain-containing protein</fullName>
    </recommendedName>
</protein>
<gene>
    <name evidence="2" type="ORF">BDZ94DRAFT_1319443</name>
</gene>
<comment type="caution">
    <text evidence="2">The sequence shown here is derived from an EMBL/GenBank/DDBJ whole genome shotgun (WGS) entry which is preliminary data.</text>
</comment>
<sequence length="346" mass="37080">MSDKINFFITGATGFIGGSVVLRLLNHPKAASFHLTVLVRAAEKAEKFKTLGINAVVGSHSDLPLVEKLASEADVVIAMADADNLEAAQATLKGLKKRHTITGVKPIFIHTSGTGVLADTAGGMYAYDTIYNDADPDQIETLPPTQLHRNVDLELLAADQQGYLNVYIVVPSTIYGIATGKLVELGLQNPHSIQVPALVDASLARGQGGMVGEGKNLWPNVHVEDVADLYVVLYDSIVAEPDKVGHGREGIYFGENGEHSLYDVGKAIAKALVDAGKGRSPEPTTFTQEEIEKYFGGSDYLGSNSRCRGNRSRSIGWKPTHTTTDFLGSIEAEVEAAAKRNPAQLR</sequence>